<dbReference type="GO" id="GO:0003700">
    <property type="term" value="F:DNA-binding transcription factor activity"/>
    <property type="evidence" value="ECO:0007669"/>
    <property type="project" value="InterPro"/>
</dbReference>
<dbReference type="Gene3D" id="1.10.10.60">
    <property type="entry name" value="Homeodomain-like"/>
    <property type="match status" value="2"/>
</dbReference>
<dbReference type="RefSeq" id="WP_183719123.1">
    <property type="nucleotide sequence ID" value="NZ_JACHGO010000004.1"/>
</dbReference>
<gene>
    <name evidence="4" type="ORF">HNQ38_001635</name>
</gene>
<evidence type="ECO:0000256" key="1">
    <source>
        <dbReference type="ARBA" id="ARBA00023015"/>
    </source>
</evidence>
<keyword evidence="4" id="KW-0238">DNA-binding</keyword>
<proteinExistence type="predicted"/>
<dbReference type="AlphaFoldDB" id="A0A7W8FF49"/>
<evidence type="ECO:0000256" key="2">
    <source>
        <dbReference type="ARBA" id="ARBA00023163"/>
    </source>
</evidence>
<dbReference type="InterPro" id="IPR009057">
    <property type="entry name" value="Homeodomain-like_sf"/>
</dbReference>
<dbReference type="Proteomes" id="UP000539075">
    <property type="component" value="Unassembled WGS sequence"/>
</dbReference>
<feature type="domain" description="HTH araC/xylS-type" evidence="3">
    <location>
        <begin position="200"/>
        <end position="298"/>
    </location>
</feature>
<organism evidence="4 5">
    <name type="scientific">Desulfovibrio intestinalis</name>
    <dbReference type="NCBI Taxonomy" id="58621"/>
    <lineage>
        <taxon>Bacteria</taxon>
        <taxon>Pseudomonadati</taxon>
        <taxon>Thermodesulfobacteriota</taxon>
        <taxon>Desulfovibrionia</taxon>
        <taxon>Desulfovibrionales</taxon>
        <taxon>Desulfovibrionaceae</taxon>
        <taxon>Desulfovibrio</taxon>
    </lineage>
</organism>
<evidence type="ECO:0000259" key="3">
    <source>
        <dbReference type="PROSITE" id="PS01124"/>
    </source>
</evidence>
<dbReference type="InterPro" id="IPR009594">
    <property type="entry name" value="Tscrpt_reg_HTH_AraC_N"/>
</dbReference>
<dbReference type="InterPro" id="IPR018060">
    <property type="entry name" value="HTH_AraC"/>
</dbReference>
<dbReference type="GO" id="GO:0043565">
    <property type="term" value="F:sequence-specific DNA binding"/>
    <property type="evidence" value="ECO:0007669"/>
    <property type="project" value="InterPro"/>
</dbReference>
<evidence type="ECO:0000313" key="4">
    <source>
        <dbReference type="EMBL" id="MBB5143538.1"/>
    </source>
</evidence>
<protein>
    <submittedName>
        <fullName evidence="4">AraC-like DNA-binding protein</fullName>
    </submittedName>
</protein>
<dbReference type="PROSITE" id="PS01124">
    <property type="entry name" value="HTH_ARAC_FAMILY_2"/>
    <property type="match status" value="1"/>
</dbReference>
<reference evidence="4 5" key="1">
    <citation type="submission" date="2020-08" db="EMBL/GenBank/DDBJ databases">
        <title>Genomic Encyclopedia of Type Strains, Phase IV (KMG-IV): sequencing the most valuable type-strain genomes for metagenomic binning, comparative biology and taxonomic classification.</title>
        <authorList>
            <person name="Goeker M."/>
        </authorList>
    </citation>
    <scope>NUCLEOTIDE SEQUENCE [LARGE SCALE GENOMIC DNA]</scope>
    <source>
        <strain evidence="4 5">DSM 11275</strain>
    </source>
</reference>
<sequence length="320" mass="36037">MANDMWVDIDRAKAFLKRSVLERMPRPGVYETGLAGVRMYRRDKTTEPQTCFYQPVIVKMAQGCKRAFMGKDEYRYGEDDILVTGVDMPGASMICEASPDVPSLSIAIDLDKSLIAQLALEMPHKPAEAASVVKGIHVQQLDTDLLDAYVRLAKLFDCPEKLLVLGPMIVREIHYFLLAGQSGHRLRSFYTLGSQGNHVAQAITWLKQNLAAAVQVEELAEKVHMAPSTFHRHFKEVTTLSPLQFQKRLRLHEAQRLMLMQNMDASSAGVAVGYESLSQFSREYKRLFGESPRKDVQRLREEALFTSESATARGVKIQGF</sequence>
<dbReference type="Pfam" id="PF06719">
    <property type="entry name" value="AraC_N"/>
    <property type="match status" value="1"/>
</dbReference>
<dbReference type="SUPFAM" id="SSF46689">
    <property type="entry name" value="Homeodomain-like"/>
    <property type="match status" value="2"/>
</dbReference>
<accession>A0A7W8FF49</accession>
<comment type="caution">
    <text evidence="4">The sequence shown here is derived from an EMBL/GenBank/DDBJ whole genome shotgun (WGS) entry which is preliminary data.</text>
</comment>
<keyword evidence="1" id="KW-0805">Transcription regulation</keyword>
<dbReference type="SMART" id="SM00342">
    <property type="entry name" value="HTH_ARAC"/>
    <property type="match status" value="1"/>
</dbReference>
<name>A0A7W8FF49_9BACT</name>
<evidence type="ECO:0000313" key="5">
    <source>
        <dbReference type="Proteomes" id="UP000539075"/>
    </source>
</evidence>
<keyword evidence="2" id="KW-0804">Transcription</keyword>
<dbReference type="Pfam" id="PF12833">
    <property type="entry name" value="HTH_18"/>
    <property type="match status" value="1"/>
</dbReference>
<dbReference type="EMBL" id="JACHGO010000004">
    <property type="protein sequence ID" value="MBB5143538.1"/>
    <property type="molecule type" value="Genomic_DNA"/>
</dbReference>
<dbReference type="PANTHER" id="PTHR43436:SF1">
    <property type="entry name" value="TRANSCRIPTIONAL REGULATORY PROTEIN"/>
    <property type="match status" value="1"/>
</dbReference>
<dbReference type="PANTHER" id="PTHR43436">
    <property type="entry name" value="ARAC-FAMILY TRANSCRIPTIONAL REGULATOR"/>
    <property type="match status" value="1"/>
</dbReference>
<keyword evidence="5" id="KW-1185">Reference proteome</keyword>